<dbReference type="GO" id="GO:0004252">
    <property type="term" value="F:serine-type endopeptidase activity"/>
    <property type="evidence" value="ECO:0007669"/>
    <property type="project" value="InterPro"/>
</dbReference>
<dbReference type="Proteomes" id="UP000198885">
    <property type="component" value="Unassembled WGS sequence"/>
</dbReference>
<dbReference type="PROSITE" id="PS00134">
    <property type="entry name" value="TRYPSIN_HIS"/>
    <property type="match status" value="1"/>
</dbReference>
<dbReference type="InterPro" id="IPR043504">
    <property type="entry name" value="Peptidase_S1_PA_chymotrypsin"/>
</dbReference>
<feature type="chain" id="PRO_5011329381" description="Serine protease" evidence="6">
    <location>
        <begin position="22"/>
        <end position="274"/>
    </location>
</feature>
<dbReference type="AlphaFoldDB" id="A0A1H9R3C9"/>
<dbReference type="InterPro" id="IPR050966">
    <property type="entry name" value="Glutamyl_endopeptidase"/>
</dbReference>
<evidence type="ECO:0000256" key="4">
    <source>
        <dbReference type="ARBA" id="ARBA00022801"/>
    </source>
</evidence>
<name>A0A1H9R3C9_9RHOB</name>
<dbReference type="InterPro" id="IPR008256">
    <property type="entry name" value="Peptidase_S1B"/>
</dbReference>
<organism evidence="8 9">
    <name type="scientific">Tranquillimonas rosea</name>
    <dbReference type="NCBI Taxonomy" id="641238"/>
    <lineage>
        <taxon>Bacteria</taxon>
        <taxon>Pseudomonadati</taxon>
        <taxon>Pseudomonadota</taxon>
        <taxon>Alphaproteobacteria</taxon>
        <taxon>Rhodobacterales</taxon>
        <taxon>Roseobacteraceae</taxon>
        <taxon>Tranquillimonas</taxon>
    </lineage>
</organism>
<evidence type="ECO:0000256" key="3">
    <source>
        <dbReference type="ARBA" id="ARBA00022729"/>
    </source>
</evidence>
<dbReference type="GO" id="GO:0006508">
    <property type="term" value="P:proteolysis"/>
    <property type="evidence" value="ECO:0007669"/>
    <property type="project" value="UniProtKB-KW"/>
</dbReference>
<dbReference type="InterPro" id="IPR018114">
    <property type="entry name" value="TRYPSIN_HIS"/>
</dbReference>
<dbReference type="PANTHER" id="PTHR15462:SF8">
    <property type="entry name" value="SERINE PROTEASE"/>
    <property type="match status" value="1"/>
</dbReference>
<feature type="domain" description="Peptidase S1" evidence="7">
    <location>
        <begin position="15"/>
        <end position="256"/>
    </location>
</feature>
<dbReference type="InterPro" id="IPR001254">
    <property type="entry name" value="Trypsin_dom"/>
</dbReference>
<keyword evidence="5 6" id="KW-0720">Serine protease</keyword>
<feature type="signal peptide" evidence="6">
    <location>
        <begin position="1"/>
        <end position="21"/>
    </location>
</feature>
<protein>
    <recommendedName>
        <fullName evidence="6">Serine protease</fullName>
        <ecNumber evidence="6">3.4.21.-</ecNumber>
    </recommendedName>
</protein>
<keyword evidence="4 6" id="KW-0378">Hydrolase</keyword>
<dbReference type="InterPro" id="IPR009003">
    <property type="entry name" value="Peptidase_S1_PA"/>
</dbReference>
<dbReference type="Gene3D" id="2.40.10.10">
    <property type="entry name" value="Trypsin-like serine proteases"/>
    <property type="match status" value="1"/>
</dbReference>
<evidence type="ECO:0000256" key="1">
    <source>
        <dbReference type="ARBA" id="ARBA00008764"/>
    </source>
</evidence>
<dbReference type="PRINTS" id="PR00839">
    <property type="entry name" value="V8PROTEASE"/>
</dbReference>
<evidence type="ECO:0000256" key="6">
    <source>
        <dbReference type="RuleBase" id="RU004296"/>
    </source>
</evidence>
<dbReference type="SUPFAM" id="SSF50494">
    <property type="entry name" value="Trypsin-like serine proteases"/>
    <property type="match status" value="1"/>
</dbReference>
<keyword evidence="3 6" id="KW-0732">Signal</keyword>
<accession>A0A1H9R3C9</accession>
<sequence>MIASTLRGLALALCLTGAAAAQEDASLRALTTADDSRGWAGVGRLELGPGAFCTGALVSEELVLTAAHCLFAAGSGDRVDDGMIQFRAGWRDGRAEAYRGVRRSVVHPGYRPASEDSVLDGVASDLALLELDRPIRLGRVAPFETEMRPGDGAEVGVVSYAQDRADRPALQEVCHVLGERDAVLVLSCSVDFGSSGAPVFVIEGERARIVSVVSAKARMGERKVSLGSALHPALEELKALMAQGDGVFRRIQPTVRRMSKDAAKADSSAKFVRP</sequence>
<evidence type="ECO:0000259" key="7">
    <source>
        <dbReference type="PROSITE" id="PS50240"/>
    </source>
</evidence>
<dbReference type="PANTHER" id="PTHR15462">
    <property type="entry name" value="SERINE PROTEASE"/>
    <property type="match status" value="1"/>
</dbReference>
<evidence type="ECO:0000313" key="9">
    <source>
        <dbReference type="Proteomes" id="UP000198885"/>
    </source>
</evidence>
<dbReference type="PROSITE" id="PS50240">
    <property type="entry name" value="TRYPSIN_DOM"/>
    <property type="match status" value="1"/>
</dbReference>
<dbReference type="EMBL" id="FOGU01000002">
    <property type="protein sequence ID" value="SER67222.1"/>
    <property type="molecule type" value="Genomic_DNA"/>
</dbReference>
<evidence type="ECO:0000256" key="5">
    <source>
        <dbReference type="ARBA" id="ARBA00022825"/>
    </source>
</evidence>
<reference evidence="8 9" key="1">
    <citation type="submission" date="2016-10" db="EMBL/GenBank/DDBJ databases">
        <authorList>
            <person name="de Groot N.N."/>
        </authorList>
    </citation>
    <scope>NUCLEOTIDE SEQUENCE [LARGE SCALE GENOMIC DNA]</scope>
    <source>
        <strain evidence="8 9">DSM 23042</strain>
    </source>
</reference>
<gene>
    <name evidence="8" type="ORF">SAMN04490244_102108</name>
</gene>
<dbReference type="Pfam" id="PF00089">
    <property type="entry name" value="Trypsin"/>
    <property type="match status" value="1"/>
</dbReference>
<proteinExistence type="inferred from homology"/>
<keyword evidence="2 6" id="KW-0645">Protease</keyword>
<dbReference type="STRING" id="641238.SAMN04490244_102108"/>
<keyword evidence="9" id="KW-1185">Reference proteome</keyword>
<dbReference type="EC" id="3.4.21.-" evidence="6"/>
<comment type="similarity">
    <text evidence="1 6">Belongs to the peptidase S1B family.</text>
</comment>
<dbReference type="RefSeq" id="WP_235859766.1">
    <property type="nucleotide sequence ID" value="NZ_FOGU01000002.1"/>
</dbReference>
<dbReference type="SMART" id="SM00020">
    <property type="entry name" value="Tryp_SPc"/>
    <property type="match status" value="1"/>
</dbReference>
<evidence type="ECO:0000256" key="2">
    <source>
        <dbReference type="ARBA" id="ARBA00022670"/>
    </source>
</evidence>
<evidence type="ECO:0000313" key="8">
    <source>
        <dbReference type="EMBL" id="SER67222.1"/>
    </source>
</evidence>